<evidence type="ECO:0000313" key="7">
    <source>
        <dbReference type="EMBL" id="RZT68600.1"/>
    </source>
</evidence>
<keyword evidence="5" id="KW-0812">Transmembrane</keyword>
<feature type="domain" description="Leucine-binding protein" evidence="6">
    <location>
        <begin position="59"/>
        <end position="394"/>
    </location>
</feature>
<keyword evidence="8" id="KW-1185">Reference proteome</keyword>
<sequence length="443" mass="47180">MSETTPNPAPQRKRVTRRDLVRGIGIAGAAGLLAGGAGGYFMSPRRGGTTAGAAGGGETIKFGIVAPVTGPYSGDGQEMVRGAELAVEDINAAGGVLGRQVELVIGDIADQAPENFIQVAERLVSRENVAAASGGYTTATSVEFPTYAQAGVPLFHTNTLQANTDYVVKHGITNIFQCCPTEPWYASGFLQLMQEWIDQGVWVPSSQSAAVISSNDSYSISIATVMQEGLREMGWDITMYEEVSVPYADWGPQLSKIRNNPPGLIFVTDYLAGDLASFAKQFATAPTPSLLYQQYGPSVPEYIDLAGDAANGVVWSTTIGTLPDEMGLAFRERYAKTYGTEAGLSQSGAQYDIVRLWALAASRAGDPYNFEAVSSAVSALTFRGVVGTYRFGAEELTAIPYPDATDDPSLGMPHLTYQIQDGEQVLFSPAPYGKGEFVLPTWL</sequence>
<accession>A0A4Q7U6S0</accession>
<dbReference type="Pfam" id="PF13458">
    <property type="entry name" value="Peripla_BP_6"/>
    <property type="match status" value="1"/>
</dbReference>
<evidence type="ECO:0000256" key="2">
    <source>
        <dbReference type="ARBA" id="ARBA00022448"/>
    </source>
</evidence>
<dbReference type="OrthoDB" id="7337537at2"/>
<dbReference type="EMBL" id="SHKI01000002">
    <property type="protein sequence ID" value="RZT68600.1"/>
    <property type="molecule type" value="Genomic_DNA"/>
</dbReference>
<evidence type="ECO:0000313" key="8">
    <source>
        <dbReference type="Proteomes" id="UP000291832"/>
    </source>
</evidence>
<proteinExistence type="inferred from homology"/>
<dbReference type="InterPro" id="IPR000709">
    <property type="entry name" value="Leu_Ile_Val-bd"/>
</dbReference>
<gene>
    <name evidence="7" type="ORF">EV139_0326</name>
</gene>
<keyword evidence="2" id="KW-0813">Transport</keyword>
<evidence type="ECO:0000256" key="3">
    <source>
        <dbReference type="ARBA" id="ARBA00022729"/>
    </source>
</evidence>
<feature type="transmembrane region" description="Helical" evidence="5">
    <location>
        <begin position="20"/>
        <end position="42"/>
    </location>
</feature>
<protein>
    <submittedName>
        <fullName evidence="7">Amino acid/amide ABC transporter substrate-binding protein (HAAT family)</fullName>
    </submittedName>
</protein>
<keyword evidence="5" id="KW-0472">Membrane</keyword>
<dbReference type="InterPro" id="IPR028082">
    <property type="entry name" value="Peripla_BP_I"/>
</dbReference>
<keyword evidence="3" id="KW-0732">Signal</keyword>
<organism evidence="7 8">
    <name type="scientific">Leucobacter luti</name>
    <dbReference type="NCBI Taxonomy" id="340320"/>
    <lineage>
        <taxon>Bacteria</taxon>
        <taxon>Bacillati</taxon>
        <taxon>Actinomycetota</taxon>
        <taxon>Actinomycetes</taxon>
        <taxon>Micrococcales</taxon>
        <taxon>Microbacteriaceae</taxon>
        <taxon>Leucobacter</taxon>
    </lineage>
</organism>
<dbReference type="PROSITE" id="PS51318">
    <property type="entry name" value="TAT"/>
    <property type="match status" value="1"/>
</dbReference>
<dbReference type="PANTHER" id="PTHR30483">
    <property type="entry name" value="LEUCINE-SPECIFIC-BINDING PROTEIN"/>
    <property type="match status" value="1"/>
</dbReference>
<evidence type="ECO:0000256" key="1">
    <source>
        <dbReference type="ARBA" id="ARBA00010062"/>
    </source>
</evidence>
<dbReference type="Proteomes" id="UP000291832">
    <property type="component" value="Unassembled WGS sequence"/>
</dbReference>
<evidence type="ECO:0000256" key="5">
    <source>
        <dbReference type="SAM" id="Phobius"/>
    </source>
</evidence>
<dbReference type="PRINTS" id="PR00337">
    <property type="entry name" value="LEUILEVALBP"/>
</dbReference>
<dbReference type="PANTHER" id="PTHR30483:SF6">
    <property type="entry name" value="PERIPLASMIC BINDING PROTEIN OF ABC TRANSPORTER FOR NATURAL AMINO ACIDS"/>
    <property type="match status" value="1"/>
</dbReference>
<dbReference type="InterPro" id="IPR028081">
    <property type="entry name" value="Leu-bd"/>
</dbReference>
<dbReference type="RefSeq" id="WP_130452571.1">
    <property type="nucleotide sequence ID" value="NZ_QYAG01000004.1"/>
</dbReference>
<dbReference type="AlphaFoldDB" id="A0A4Q7U6S0"/>
<reference evidence="7 8" key="1">
    <citation type="journal article" date="2015" name="Stand. Genomic Sci.">
        <title>Genomic Encyclopedia of Bacterial and Archaeal Type Strains, Phase III: the genomes of soil and plant-associated and newly described type strains.</title>
        <authorList>
            <person name="Whitman W.B."/>
            <person name="Woyke T."/>
            <person name="Klenk H.P."/>
            <person name="Zhou Y."/>
            <person name="Lilburn T.G."/>
            <person name="Beck B.J."/>
            <person name="De Vos P."/>
            <person name="Vandamme P."/>
            <person name="Eisen J.A."/>
            <person name="Garrity G."/>
            <person name="Hugenholtz P."/>
            <person name="Kyrpides N.C."/>
        </authorList>
    </citation>
    <scope>NUCLEOTIDE SEQUENCE [LARGE SCALE GENOMIC DNA]</scope>
    <source>
        <strain evidence="7 8">RF6</strain>
    </source>
</reference>
<dbReference type="SUPFAM" id="SSF53822">
    <property type="entry name" value="Periplasmic binding protein-like I"/>
    <property type="match status" value="1"/>
</dbReference>
<dbReference type="Gene3D" id="3.40.50.2300">
    <property type="match status" value="2"/>
</dbReference>
<evidence type="ECO:0000259" key="6">
    <source>
        <dbReference type="Pfam" id="PF13458"/>
    </source>
</evidence>
<dbReference type="InterPro" id="IPR051010">
    <property type="entry name" value="BCAA_transport"/>
</dbReference>
<dbReference type="InterPro" id="IPR006311">
    <property type="entry name" value="TAT_signal"/>
</dbReference>
<dbReference type="GO" id="GO:0006865">
    <property type="term" value="P:amino acid transport"/>
    <property type="evidence" value="ECO:0007669"/>
    <property type="project" value="UniProtKB-KW"/>
</dbReference>
<comment type="caution">
    <text evidence="7">The sequence shown here is derived from an EMBL/GenBank/DDBJ whole genome shotgun (WGS) entry which is preliminary data.</text>
</comment>
<comment type="similarity">
    <text evidence="1">Belongs to the leucine-binding protein family.</text>
</comment>
<evidence type="ECO:0000256" key="4">
    <source>
        <dbReference type="ARBA" id="ARBA00022970"/>
    </source>
</evidence>
<name>A0A4Q7U6S0_9MICO</name>
<keyword evidence="5" id="KW-1133">Transmembrane helix</keyword>
<keyword evidence="4" id="KW-0029">Amino-acid transport</keyword>